<dbReference type="PaxDb" id="29760-VIT_05s0020g00190.t01"/>
<name>D7T636_VITVI</name>
<organism evidence="1 2">
    <name type="scientific">Vitis vinifera</name>
    <name type="common">Grape</name>
    <dbReference type="NCBI Taxonomy" id="29760"/>
    <lineage>
        <taxon>Eukaryota</taxon>
        <taxon>Viridiplantae</taxon>
        <taxon>Streptophyta</taxon>
        <taxon>Embryophyta</taxon>
        <taxon>Tracheophyta</taxon>
        <taxon>Spermatophyta</taxon>
        <taxon>Magnoliopsida</taxon>
        <taxon>eudicotyledons</taxon>
        <taxon>Gunneridae</taxon>
        <taxon>Pentapetalae</taxon>
        <taxon>rosids</taxon>
        <taxon>Vitales</taxon>
        <taxon>Vitaceae</taxon>
        <taxon>Viteae</taxon>
        <taxon>Vitis</taxon>
    </lineage>
</organism>
<dbReference type="InParanoid" id="D7T636"/>
<dbReference type="Proteomes" id="UP000009183">
    <property type="component" value="Chromosome 5"/>
</dbReference>
<evidence type="ECO:0000313" key="2">
    <source>
        <dbReference type="Proteomes" id="UP000009183"/>
    </source>
</evidence>
<dbReference type="AlphaFoldDB" id="D7T636"/>
<gene>
    <name evidence="1" type="ordered locus">VIT_05s0020g00190</name>
</gene>
<protein>
    <submittedName>
        <fullName evidence="1">Uncharacterized protein</fullName>
    </submittedName>
</protein>
<sequence length="127" mass="14603">MKMQCLHATDDQICGIRELNQWETDGEYCTRRDCMPSCSKNTKMYTVFPLHEVPPFSPLRKIKASPVTSFFETDKKKTPTTLKKVLLWLASKNRAESPLISMQILGYQNRAVQSSEKVTGLSFLRQK</sequence>
<dbReference type="HOGENOM" id="CLU_1974584_0_0_1"/>
<evidence type="ECO:0000313" key="1">
    <source>
        <dbReference type="EMBL" id="CBI25957.3"/>
    </source>
</evidence>
<dbReference type="EMBL" id="FN595749">
    <property type="protein sequence ID" value="CBI25957.3"/>
    <property type="molecule type" value="Genomic_DNA"/>
</dbReference>
<accession>D7T636</accession>
<proteinExistence type="predicted"/>
<keyword evidence="2" id="KW-1185">Reference proteome</keyword>
<reference evidence="2" key="1">
    <citation type="journal article" date="2007" name="Nature">
        <title>The grapevine genome sequence suggests ancestral hexaploidization in major angiosperm phyla.</title>
        <authorList>
            <consortium name="The French-Italian Public Consortium for Grapevine Genome Characterization."/>
            <person name="Jaillon O."/>
            <person name="Aury J.-M."/>
            <person name="Noel B."/>
            <person name="Policriti A."/>
            <person name="Clepet C."/>
            <person name="Casagrande A."/>
            <person name="Choisne N."/>
            <person name="Aubourg S."/>
            <person name="Vitulo N."/>
            <person name="Jubin C."/>
            <person name="Vezzi A."/>
            <person name="Legeai F."/>
            <person name="Hugueney P."/>
            <person name="Dasilva C."/>
            <person name="Horner D."/>
            <person name="Mica E."/>
            <person name="Jublot D."/>
            <person name="Poulain J."/>
            <person name="Bruyere C."/>
            <person name="Billault A."/>
            <person name="Segurens B."/>
            <person name="Gouyvenoux M."/>
            <person name="Ugarte E."/>
            <person name="Cattonaro F."/>
            <person name="Anthouard V."/>
            <person name="Vico V."/>
            <person name="Del Fabbro C."/>
            <person name="Alaux M."/>
            <person name="Di Gaspero G."/>
            <person name="Dumas V."/>
            <person name="Felice N."/>
            <person name="Paillard S."/>
            <person name="Juman I."/>
            <person name="Moroldo M."/>
            <person name="Scalabrin S."/>
            <person name="Canaguier A."/>
            <person name="Le Clainche I."/>
            <person name="Malacrida G."/>
            <person name="Durand E."/>
            <person name="Pesole G."/>
            <person name="Laucou V."/>
            <person name="Chatelet P."/>
            <person name="Merdinoglu D."/>
            <person name="Delledonne M."/>
            <person name="Pezzotti M."/>
            <person name="Lecharny A."/>
            <person name="Scarpelli C."/>
            <person name="Artiguenave F."/>
            <person name="Pe M.E."/>
            <person name="Valle G."/>
            <person name="Morgante M."/>
            <person name="Caboche M."/>
            <person name="Adam-Blondon A.-F."/>
            <person name="Weissenbach J."/>
            <person name="Quetier F."/>
            <person name="Wincker P."/>
        </authorList>
    </citation>
    <scope>NUCLEOTIDE SEQUENCE [LARGE SCALE GENOMIC DNA]</scope>
    <source>
        <strain evidence="2">cv. Pinot noir / PN40024</strain>
    </source>
</reference>